<evidence type="ECO:0000259" key="6">
    <source>
        <dbReference type="PROSITE" id="PS51012"/>
    </source>
</evidence>
<organism evidence="7 8">
    <name type="scientific">Geomobilimonas luticola</name>
    <dbReference type="NCBI Taxonomy" id="1114878"/>
    <lineage>
        <taxon>Bacteria</taxon>
        <taxon>Pseudomonadati</taxon>
        <taxon>Thermodesulfobacteriota</taxon>
        <taxon>Desulfuromonadia</taxon>
        <taxon>Geobacterales</taxon>
        <taxon>Geobacteraceae</taxon>
        <taxon>Geomobilimonas</taxon>
    </lineage>
</organism>
<keyword evidence="3 5" id="KW-1133">Transmembrane helix</keyword>
<feature type="transmembrane region" description="Helical" evidence="5">
    <location>
        <begin position="139"/>
        <end position="160"/>
    </location>
</feature>
<feature type="transmembrane region" description="Helical" evidence="5">
    <location>
        <begin position="54"/>
        <end position="73"/>
    </location>
</feature>
<feature type="transmembrane region" description="Helical" evidence="5">
    <location>
        <begin position="225"/>
        <end position="245"/>
    </location>
</feature>
<dbReference type="PRINTS" id="PR00164">
    <property type="entry name" value="ABC2TRNSPORT"/>
</dbReference>
<reference evidence="7 8" key="1">
    <citation type="submission" date="2021-05" db="EMBL/GenBank/DDBJ databases">
        <title>The draft genome of Geobacter luticola JCM 17780.</title>
        <authorList>
            <person name="Xu Z."/>
            <person name="Masuda Y."/>
            <person name="Itoh H."/>
            <person name="Senoo K."/>
        </authorList>
    </citation>
    <scope>NUCLEOTIDE SEQUENCE [LARGE SCALE GENOMIC DNA]</scope>
    <source>
        <strain evidence="7 8">JCM 17780</strain>
    </source>
</reference>
<name>A0ABS5S8T4_9BACT</name>
<comment type="subcellular location">
    <subcellularLocation>
        <location evidence="5">Cell membrane</location>
        <topology evidence="5">Multi-pass membrane protein</topology>
    </subcellularLocation>
    <subcellularLocation>
        <location evidence="1">Membrane</location>
        <topology evidence="1">Multi-pass membrane protein</topology>
    </subcellularLocation>
</comment>
<keyword evidence="5" id="KW-1003">Cell membrane</keyword>
<comment type="similarity">
    <text evidence="5">Belongs to the ABC-2 integral membrane protein family.</text>
</comment>
<accession>A0ABS5S8T4</accession>
<dbReference type="InterPro" id="IPR051784">
    <property type="entry name" value="Nod_factor_ABC_transporter"/>
</dbReference>
<evidence type="ECO:0000256" key="5">
    <source>
        <dbReference type="RuleBase" id="RU361157"/>
    </source>
</evidence>
<sequence>MFRGAIAIFWRDLLVLRRSLFSELLAVIAYPLTLYLAFGIGLRGYIADVDGVPYALFIAPGLISMTAVSAAFNDSAWSVWFHRRVQRTIEEYRVTPITVYDIVIGKIFSGFAQGTLKGLAVAFVIFILTPFRFPPAHLLAYLFFIFLGSMVFSCVGTICGTMIDKPENIGRVEAVVIVPLIFMSGIFFPLSSYPKAAFAAISILPTTAIFEGARQALLNGKLAPLSIIILLVTAVIAFAAATLTFNRKMSE</sequence>
<dbReference type="PIRSF" id="PIRSF006648">
    <property type="entry name" value="DrrB"/>
    <property type="match status" value="1"/>
</dbReference>
<dbReference type="EMBL" id="JAHCVK010000001">
    <property type="protein sequence ID" value="MBT0651791.1"/>
    <property type="molecule type" value="Genomic_DNA"/>
</dbReference>
<evidence type="ECO:0000313" key="7">
    <source>
        <dbReference type="EMBL" id="MBT0651791.1"/>
    </source>
</evidence>
<evidence type="ECO:0000256" key="3">
    <source>
        <dbReference type="ARBA" id="ARBA00022989"/>
    </source>
</evidence>
<dbReference type="InterPro" id="IPR000412">
    <property type="entry name" value="ABC_2_transport"/>
</dbReference>
<keyword evidence="8" id="KW-1185">Reference proteome</keyword>
<feature type="domain" description="ABC transmembrane type-2" evidence="6">
    <location>
        <begin position="22"/>
        <end position="248"/>
    </location>
</feature>
<keyword evidence="5" id="KW-0813">Transport</keyword>
<comment type="caution">
    <text evidence="7">The sequence shown here is derived from an EMBL/GenBank/DDBJ whole genome shotgun (WGS) entry which is preliminary data.</text>
</comment>
<dbReference type="PROSITE" id="PS51012">
    <property type="entry name" value="ABC_TM2"/>
    <property type="match status" value="1"/>
</dbReference>
<dbReference type="PANTHER" id="PTHR43229:SF2">
    <property type="entry name" value="NODULATION PROTEIN J"/>
    <property type="match status" value="1"/>
</dbReference>
<dbReference type="InterPro" id="IPR047817">
    <property type="entry name" value="ABC2_TM_bact-type"/>
</dbReference>
<dbReference type="PANTHER" id="PTHR43229">
    <property type="entry name" value="NODULATION PROTEIN J"/>
    <property type="match status" value="1"/>
</dbReference>
<feature type="transmembrane region" description="Helical" evidence="5">
    <location>
        <begin position="172"/>
        <end position="190"/>
    </location>
</feature>
<evidence type="ECO:0000313" key="8">
    <source>
        <dbReference type="Proteomes" id="UP000756860"/>
    </source>
</evidence>
<keyword evidence="2 5" id="KW-0812">Transmembrane</keyword>
<evidence type="ECO:0000256" key="4">
    <source>
        <dbReference type="ARBA" id="ARBA00023136"/>
    </source>
</evidence>
<evidence type="ECO:0000256" key="2">
    <source>
        <dbReference type="ARBA" id="ARBA00022692"/>
    </source>
</evidence>
<dbReference type="InterPro" id="IPR013525">
    <property type="entry name" value="ABC2_TM"/>
</dbReference>
<gene>
    <name evidence="7" type="ORF">KI810_01860</name>
</gene>
<keyword evidence="4 5" id="KW-0472">Membrane</keyword>
<dbReference type="Proteomes" id="UP000756860">
    <property type="component" value="Unassembled WGS sequence"/>
</dbReference>
<feature type="transmembrane region" description="Helical" evidence="5">
    <location>
        <begin position="116"/>
        <end position="133"/>
    </location>
</feature>
<feature type="transmembrane region" description="Helical" evidence="5">
    <location>
        <begin position="20"/>
        <end position="42"/>
    </location>
</feature>
<proteinExistence type="inferred from homology"/>
<dbReference type="Pfam" id="PF01061">
    <property type="entry name" value="ABC2_membrane"/>
    <property type="match status" value="1"/>
</dbReference>
<dbReference type="RefSeq" id="WP_214173786.1">
    <property type="nucleotide sequence ID" value="NZ_JAHCVK010000001.1"/>
</dbReference>
<protein>
    <recommendedName>
        <fullName evidence="5">Transport permease protein</fullName>
    </recommendedName>
</protein>
<evidence type="ECO:0000256" key="1">
    <source>
        <dbReference type="ARBA" id="ARBA00004141"/>
    </source>
</evidence>